<dbReference type="Proteomes" id="UP000255233">
    <property type="component" value="Unassembled WGS sequence"/>
</dbReference>
<reference evidence="1 2" key="1">
    <citation type="submission" date="2018-06" db="EMBL/GenBank/DDBJ databases">
        <authorList>
            <consortium name="Pathogen Informatics"/>
            <person name="Doyle S."/>
        </authorList>
    </citation>
    <scope>NUCLEOTIDE SEQUENCE [LARGE SCALE GENOMIC DNA]</scope>
    <source>
        <strain evidence="1 2">NCTC11190</strain>
    </source>
</reference>
<dbReference type="SUPFAM" id="SSF63829">
    <property type="entry name" value="Calcium-dependent phosphotriesterase"/>
    <property type="match status" value="1"/>
</dbReference>
<protein>
    <recommendedName>
        <fullName evidence="3">6-bladed beta-propeller</fullName>
    </recommendedName>
</protein>
<organism evidence="1 2">
    <name type="scientific">Rikenella microfusus</name>
    <dbReference type="NCBI Taxonomy" id="28139"/>
    <lineage>
        <taxon>Bacteria</taxon>
        <taxon>Pseudomonadati</taxon>
        <taxon>Bacteroidota</taxon>
        <taxon>Bacteroidia</taxon>
        <taxon>Bacteroidales</taxon>
        <taxon>Rikenellaceae</taxon>
        <taxon>Rikenella</taxon>
    </lineage>
</organism>
<gene>
    <name evidence="1" type="ORF">NCTC11190_01171</name>
</gene>
<evidence type="ECO:0000313" key="1">
    <source>
        <dbReference type="EMBL" id="SUE33954.1"/>
    </source>
</evidence>
<sequence>MDSSIQIEAKDLISNISFVRLESSWKNIIGQIEQILFTDDRIIVFDRYKAKAIYVFDRNGKFLNKIGMLGHGPQEYVEPSYIALVPGKNQIAVFDLAPKKVKIYDLNGKFIRSEDVPIYLFSGEYLTDQVKVGATIGRRYLSLPEWGKASLFMFNKNWEVISAAFQDPFPEGLTYTSTKNLKKFKDRIYYTPAFENRIYRVYLDSVQLLYQLDFGDRTLPDPGKYQINDDRSFGNLLKKHHTFDGYFVDLAGGMFIQTADNTRGKTFFFDKIKDSVFCLSNQISNPLENWFHTSDYYVNDSTIASSTDAASIVTLMPWMRQFAKAIPQKEQTERIIEQLAPVTENDNPVLFFFTLKSDR</sequence>
<accession>A0A379MQF7</accession>
<dbReference type="AlphaFoldDB" id="A0A379MQF7"/>
<dbReference type="EMBL" id="UGVL01000001">
    <property type="protein sequence ID" value="SUE33954.1"/>
    <property type="molecule type" value="Genomic_DNA"/>
</dbReference>
<dbReference type="InterPro" id="IPR011042">
    <property type="entry name" value="6-blade_b-propeller_TolB-like"/>
</dbReference>
<name>A0A379MQF7_9BACT</name>
<dbReference type="STRING" id="880526.GCA_000427365_00274"/>
<dbReference type="RefSeq" id="WP_169715484.1">
    <property type="nucleotide sequence ID" value="NZ_CALVFX010000018.1"/>
</dbReference>
<keyword evidence="2" id="KW-1185">Reference proteome</keyword>
<dbReference type="Gene3D" id="2.120.10.30">
    <property type="entry name" value="TolB, C-terminal domain"/>
    <property type="match status" value="1"/>
</dbReference>
<evidence type="ECO:0008006" key="3">
    <source>
        <dbReference type="Google" id="ProtNLM"/>
    </source>
</evidence>
<proteinExistence type="predicted"/>
<dbReference type="Pfam" id="PF17170">
    <property type="entry name" value="DUF5128"/>
    <property type="match status" value="1"/>
</dbReference>
<evidence type="ECO:0000313" key="2">
    <source>
        <dbReference type="Proteomes" id="UP000255233"/>
    </source>
</evidence>